<sequence>LSADGVYDQNYANLYGTWFDILESGI</sequence>
<accession>A0A0G0DVN7</accession>
<organism evidence="1 2">
    <name type="scientific">Candidatus Magasanikbacteria bacterium GW2011_GWC2_34_16</name>
    <dbReference type="NCBI Taxonomy" id="1619045"/>
    <lineage>
        <taxon>Bacteria</taxon>
        <taxon>Candidatus Magasanikiibacteriota</taxon>
    </lineage>
</organism>
<feature type="non-terminal residue" evidence="1">
    <location>
        <position position="1"/>
    </location>
</feature>
<protein>
    <submittedName>
        <fullName evidence="1">Uncharacterized protein</fullName>
    </submittedName>
</protein>
<gene>
    <name evidence="1" type="ORF">UR53_C0005G0001</name>
</gene>
<comment type="caution">
    <text evidence="1">The sequence shown here is derived from an EMBL/GenBank/DDBJ whole genome shotgun (WGS) entry which is preliminary data.</text>
</comment>
<evidence type="ECO:0000313" key="2">
    <source>
        <dbReference type="Proteomes" id="UP000034927"/>
    </source>
</evidence>
<dbReference type="AlphaFoldDB" id="A0A0G0DVN7"/>
<dbReference type="EMBL" id="LBPO01000005">
    <property type="protein sequence ID" value="KKP59202.1"/>
    <property type="molecule type" value="Genomic_DNA"/>
</dbReference>
<dbReference type="Proteomes" id="UP000034927">
    <property type="component" value="Unassembled WGS sequence"/>
</dbReference>
<name>A0A0G0DVN7_9BACT</name>
<evidence type="ECO:0000313" key="1">
    <source>
        <dbReference type="EMBL" id="KKP59202.1"/>
    </source>
</evidence>
<reference evidence="1 2" key="1">
    <citation type="journal article" date="2015" name="Nature">
        <title>rRNA introns, odd ribosomes, and small enigmatic genomes across a large radiation of phyla.</title>
        <authorList>
            <person name="Brown C.T."/>
            <person name="Hug L.A."/>
            <person name="Thomas B.C."/>
            <person name="Sharon I."/>
            <person name="Castelle C.J."/>
            <person name="Singh A."/>
            <person name="Wilkins M.J."/>
            <person name="Williams K.H."/>
            <person name="Banfield J.F."/>
        </authorList>
    </citation>
    <scope>NUCLEOTIDE SEQUENCE [LARGE SCALE GENOMIC DNA]</scope>
</reference>
<proteinExistence type="predicted"/>